<evidence type="ECO:0000313" key="3">
    <source>
        <dbReference type="Proteomes" id="UP000703720"/>
    </source>
</evidence>
<dbReference type="Proteomes" id="UP000703720">
    <property type="component" value="Unassembled WGS sequence"/>
</dbReference>
<dbReference type="EMBL" id="JAGIOA010000001">
    <property type="protein sequence ID" value="MBP2376913.1"/>
    <property type="molecule type" value="Genomic_DNA"/>
</dbReference>
<sequence>MTKLNVETNDVQGERPITDEHVQNGKSLRNMLGERGIQPKNLPAAEDISTVERRLAKEEKQIAASGLGEISGS</sequence>
<evidence type="ECO:0000313" key="2">
    <source>
        <dbReference type="EMBL" id="MBP2376913.1"/>
    </source>
</evidence>
<comment type="caution">
    <text evidence="2">The sequence shown here is derived from an EMBL/GenBank/DDBJ whole genome shotgun (WGS) entry which is preliminary data.</text>
</comment>
<reference evidence="2 3" key="1">
    <citation type="submission" date="2021-03" db="EMBL/GenBank/DDBJ databases">
        <title>Sequencing the genomes of 1000 actinobacteria strains.</title>
        <authorList>
            <person name="Klenk H.-P."/>
        </authorList>
    </citation>
    <scope>NUCLEOTIDE SEQUENCE [LARGE SCALE GENOMIC DNA]</scope>
    <source>
        <strain evidence="2 3">DSM 13468</strain>
    </source>
</reference>
<evidence type="ECO:0000256" key="1">
    <source>
        <dbReference type="SAM" id="MobiDB-lite"/>
    </source>
</evidence>
<proteinExistence type="predicted"/>
<accession>A0ABS4WLT9</accession>
<feature type="compositionally biased region" description="Polar residues" evidence="1">
    <location>
        <begin position="1"/>
        <end position="11"/>
    </location>
</feature>
<gene>
    <name evidence="2" type="ORF">JOF42_000408</name>
</gene>
<dbReference type="RefSeq" id="WP_210096330.1">
    <property type="nucleotide sequence ID" value="NZ_BAAAIO010000001.1"/>
</dbReference>
<protein>
    <submittedName>
        <fullName evidence="2">Uncharacterized protein</fullName>
    </submittedName>
</protein>
<organism evidence="2 3">
    <name type="scientific">Microbacterium phyllosphaerae</name>
    <dbReference type="NCBI Taxonomy" id="124798"/>
    <lineage>
        <taxon>Bacteria</taxon>
        <taxon>Bacillati</taxon>
        <taxon>Actinomycetota</taxon>
        <taxon>Actinomycetes</taxon>
        <taxon>Micrococcales</taxon>
        <taxon>Microbacteriaceae</taxon>
        <taxon>Microbacterium</taxon>
    </lineage>
</organism>
<feature type="region of interest" description="Disordered" evidence="1">
    <location>
        <begin position="1"/>
        <end position="20"/>
    </location>
</feature>
<name>A0ABS4WLT9_9MICO</name>
<keyword evidence="3" id="KW-1185">Reference proteome</keyword>